<dbReference type="InterPro" id="IPR006439">
    <property type="entry name" value="HAD-SF_hydro_IA"/>
</dbReference>
<keyword evidence="6" id="KW-1185">Reference proteome</keyword>
<dbReference type="PRINTS" id="PR00413">
    <property type="entry name" value="HADHALOGNASE"/>
</dbReference>
<dbReference type="EC" id="3.1.3.18" evidence="4"/>
<evidence type="ECO:0000256" key="2">
    <source>
        <dbReference type="ARBA" id="ARBA00004818"/>
    </source>
</evidence>
<dbReference type="NCBIfam" id="TIGR01509">
    <property type="entry name" value="HAD-SF-IA-v3"/>
    <property type="match status" value="1"/>
</dbReference>
<comment type="caution">
    <text evidence="5">The sequence shown here is derived from an EMBL/GenBank/DDBJ whole genome shotgun (WGS) entry which is preliminary data.</text>
</comment>
<proteinExistence type="inferred from homology"/>
<dbReference type="SFLD" id="SFLDG01129">
    <property type="entry name" value="C1.5:_HAD__Beta-PGM__Phosphata"/>
    <property type="match status" value="1"/>
</dbReference>
<dbReference type="InterPro" id="IPR023198">
    <property type="entry name" value="PGP-like_dom2"/>
</dbReference>
<dbReference type="RefSeq" id="WP_263196074.1">
    <property type="nucleotide sequence ID" value="NZ_JAUOES010000001.1"/>
</dbReference>
<evidence type="ECO:0000256" key="4">
    <source>
        <dbReference type="ARBA" id="ARBA00013078"/>
    </source>
</evidence>
<sequence>MSIQLVIFDLDGTLVDSAREVTQVINEMRRVRDLKPLNQDSLLQEMGHGADRILSLALPQSIEPVTCLVAEFRDRYKLISTPKSSLYPNVEATLKFLKKIGFKLAVCTNKPSALCDKVLLETEIAEYFDVVISGRPDHIAKPNAEPVLRVLQQLGLEPASALLVGDTTIDQKAAKAANVPFIFFSSGYDDGVARGDIYCDINDMSQLLAMRPFSFKTISCI</sequence>
<dbReference type="NCBIfam" id="TIGR01549">
    <property type="entry name" value="HAD-SF-IA-v1"/>
    <property type="match status" value="1"/>
</dbReference>
<evidence type="ECO:0000256" key="3">
    <source>
        <dbReference type="ARBA" id="ARBA00006171"/>
    </source>
</evidence>
<dbReference type="PANTHER" id="PTHR43434">
    <property type="entry name" value="PHOSPHOGLYCOLATE PHOSPHATASE"/>
    <property type="match status" value="1"/>
</dbReference>
<organism evidence="5 6">
    <name type="scientific">Shewanella scandinavica</name>
    <dbReference type="NCBI Taxonomy" id="3063538"/>
    <lineage>
        <taxon>Bacteria</taxon>
        <taxon>Pseudomonadati</taxon>
        <taxon>Pseudomonadota</taxon>
        <taxon>Gammaproteobacteria</taxon>
        <taxon>Alteromonadales</taxon>
        <taxon>Shewanellaceae</taxon>
        <taxon>Shewanella</taxon>
    </lineage>
</organism>
<evidence type="ECO:0000256" key="1">
    <source>
        <dbReference type="ARBA" id="ARBA00000830"/>
    </source>
</evidence>
<gene>
    <name evidence="5" type="ORF">Q4Q50_00340</name>
</gene>
<reference evidence="5 6" key="1">
    <citation type="submission" date="2023-07" db="EMBL/GenBank/DDBJ databases">
        <title>Novel Shewanella species isolated from Baltic Sea sediments.</title>
        <authorList>
            <person name="Martin-Rodriguez A.J."/>
        </authorList>
    </citation>
    <scope>NUCLEOTIDE SEQUENCE [LARGE SCALE GENOMIC DNA]</scope>
    <source>
        <strain evidence="5 6">SP2S1-2</strain>
    </source>
</reference>
<evidence type="ECO:0000313" key="5">
    <source>
        <dbReference type="EMBL" id="MDT3278758.1"/>
    </source>
</evidence>
<dbReference type="InterPro" id="IPR023214">
    <property type="entry name" value="HAD_sf"/>
</dbReference>
<protein>
    <recommendedName>
        <fullName evidence="4">phosphoglycolate phosphatase</fullName>
        <ecNumber evidence="4">3.1.3.18</ecNumber>
    </recommendedName>
</protein>
<dbReference type="Gene3D" id="1.10.150.240">
    <property type="entry name" value="Putative phosphatase, domain 2"/>
    <property type="match status" value="1"/>
</dbReference>
<comment type="similarity">
    <text evidence="3">Belongs to the HAD-like hydrolase superfamily. CbbY/CbbZ/Gph/YieH family.</text>
</comment>
<dbReference type="SUPFAM" id="SSF56784">
    <property type="entry name" value="HAD-like"/>
    <property type="match status" value="1"/>
</dbReference>
<comment type="catalytic activity">
    <reaction evidence="1">
        <text>2-phosphoglycolate + H2O = glycolate + phosphate</text>
        <dbReference type="Rhea" id="RHEA:14369"/>
        <dbReference type="ChEBI" id="CHEBI:15377"/>
        <dbReference type="ChEBI" id="CHEBI:29805"/>
        <dbReference type="ChEBI" id="CHEBI:43474"/>
        <dbReference type="ChEBI" id="CHEBI:58033"/>
        <dbReference type="EC" id="3.1.3.18"/>
    </reaction>
</comment>
<name>A0ABU3FUN0_9GAMM</name>
<dbReference type="InterPro" id="IPR041492">
    <property type="entry name" value="HAD_2"/>
</dbReference>
<dbReference type="InterPro" id="IPR050155">
    <property type="entry name" value="HAD-like_hydrolase_sf"/>
</dbReference>
<dbReference type="EMBL" id="JAUOES010000001">
    <property type="protein sequence ID" value="MDT3278758.1"/>
    <property type="molecule type" value="Genomic_DNA"/>
</dbReference>
<dbReference type="PANTHER" id="PTHR43434:SF1">
    <property type="entry name" value="PHOSPHOGLYCOLATE PHOSPHATASE"/>
    <property type="match status" value="1"/>
</dbReference>
<dbReference type="InterPro" id="IPR036412">
    <property type="entry name" value="HAD-like_sf"/>
</dbReference>
<dbReference type="Gene3D" id="3.40.50.1000">
    <property type="entry name" value="HAD superfamily/HAD-like"/>
    <property type="match status" value="1"/>
</dbReference>
<dbReference type="GO" id="GO:0016787">
    <property type="term" value="F:hydrolase activity"/>
    <property type="evidence" value="ECO:0007669"/>
    <property type="project" value="UniProtKB-KW"/>
</dbReference>
<dbReference type="Pfam" id="PF13419">
    <property type="entry name" value="HAD_2"/>
    <property type="match status" value="1"/>
</dbReference>
<comment type="pathway">
    <text evidence="2">Organic acid metabolism; glycolate biosynthesis; glycolate from 2-phosphoglycolate: step 1/1.</text>
</comment>
<dbReference type="Proteomes" id="UP001249505">
    <property type="component" value="Unassembled WGS sequence"/>
</dbReference>
<evidence type="ECO:0000313" key="6">
    <source>
        <dbReference type="Proteomes" id="UP001249505"/>
    </source>
</evidence>
<dbReference type="SFLD" id="SFLDS00003">
    <property type="entry name" value="Haloacid_Dehalogenase"/>
    <property type="match status" value="1"/>
</dbReference>
<keyword evidence="5" id="KW-0378">Hydrolase</keyword>
<accession>A0ABU3FUN0</accession>